<name>U2MNU0_9BACT</name>
<sequence>MKFSIRNILISLTILSVGCGKQQPTDNRLTAAWQIVDTDPYTVFEILDSIPTGGLATADDSALYNLLYIEALHNVGLYTKSDSMIAASERFYRQSKQMDKLVRAYLQHGISFYNTRKYLRAVQYLKDAELMARNLPDNYLQFSIQTMLGQTNAAANCKEIALKHFKRSLSIDDPRITVDARAQCLSRIASLYERLGKADSFIHYIRLCKPLSTSSAVREEVMAQLGNFYFKQKNYQLARNYIDSAMTTSHLYETAKSAGDLYEQLGNKEKACDYYYMSVEARDPETRIASYKKLIAYAKQVGDARRELSLSHRLNREYENYQAVNATEIANYQTEFDARTAARKIRKTEHVWMISITALLLSVLVIYLSYRVRTRKYRQIIEQQNARYIADLEQYTQTRNLLRHLRHERQANNALIATKMEEIRSLQQKLADYQEDRQKPENWALPDTLLNAEAVLQLHNLAAHGRSATTEHWQAVYDLMSEQQSTFVQALDTAGLLSHKERNICLLIRLRFIPSEIAALTASSSQSVTNIRVRLLNKLFNKVGGAKDFDAMIRQLGS</sequence>
<keyword evidence="2" id="KW-0812">Transmembrane</keyword>
<proteinExistence type="predicted"/>
<keyword evidence="2" id="KW-0472">Membrane</keyword>
<dbReference type="InterPro" id="IPR011990">
    <property type="entry name" value="TPR-like_helical_dom_sf"/>
</dbReference>
<dbReference type="InterPro" id="IPR019734">
    <property type="entry name" value="TPR_rpt"/>
</dbReference>
<accession>U2MNU0</accession>
<dbReference type="EMBL" id="AWET01000011">
    <property type="protein sequence ID" value="ERK03320.1"/>
    <property type="molecule type" value="Genomic_DNA"/>
</dbReference>
<dbReference type="Pfam" id="PF13181">
    <property type="entry name" value="TPR_8"/>
    <property type="match status" value="1"/>
</dbReference>
<evidence type="ECO:0000256" key="1">
    <source>
        <dbReference type="SAM" id="Coils"/>
    </source>
</evidence>
<evidence type="ECO:0008006" key="5">
    <source>
        <dbReference type="Google" id="ProtNLM"/>
    </source>
</evidence>
<feature type="coiled-coil region" evidence="1">
    <location>
        <begin position="378"/>
        <end position="436"/>
    </location>
</feature>
<comment type="caution">
    <text evidence="3">The sequence shown here is derived from an EMBL/GenBank/DDBJ whole genome shotgun (WGS) entry which is preliminary data.</text>
</comment>
<organism evidence="3 4">
    <name type="scientific">Hoylesella pleuritidis F0068</name>
    <dbReference type="NCBI Taxonomy" id="1081904"/>
    <lineage>
        <taxon>Bacteria</taxon>
        <taxon>Pseudomonadati</taxon>
        <taxon>Bacteroidota</taxon>
        <taxon>Bacteroidia</taxon>
        <taxon>Bacteroidales</taxon>
        <taxon>Prevotellaceae</taxon>
        <taxon>Hoylesella</taxon>
    </lineage>
</organism>
<feature type="transmembrane region" description="Helical" evidence="2">
    <location>
        <begin position="351"/>
        <end position="370"/>
    </location>
</feature>
<dbReference type="AlphaFoldDB" id="U2MNU0"/>
<keyword evidence="2" id="KW-1133">Transmembrane helix</keyword>
<protein>
    <recommendedName>
        <fullName evidence="5">Tetratricopeptide repeat protein</fullName>
    </recommendedName>
</protein>
<dbReference type="PATRIC" id="fig|1081904.3.peg.784"/>
<dbReference type="Proteomes" id="UP000016600">
    <property type="component" value="Unassembled WGS sequence"/>
</dbReference>
<gene>
    <name evidence="3" type="ORF">HMPREF1218_1840</name>
</gene>
<dbReference type="Gene3D" id="1.25.40.10">
    <property type="entry name" value="Tetratricopeptide repeat domain"/>
    <property type="match status" value="1"/>
</dbReference>
<dbReference type="PROSITE" id="PS51257">
    <property type="entry name" value="PROKAR_LIPOPROTEIN"/>
    <property type="match status" value="1"/>
</dbReference>
<keyword evidence="4" id="KW-1185">Reference proteome</keyword>
<dbReference type="SUPFAM" id="SSF48452">
    <property type="entry name" value="TPR-like"/>
    <property type="match status" value="1"/>
</dbReference>
<reference evidence="3 4" key="1">
    <citation type="submission" date="2013-08" db="EMBL/GenBank/DDBJ databases">
        <authorList>
            <person name="Durkin A.S."/>
            <person name="Haft D.R."/>
            <person name="McCorrison J."/>
            <person name="Torralba M."/>
            <person name="Gillis M."/>
            <person name="Haft D.H."/>
            <person name="Methe B."/>
            <person name="Sutton G."/>
            <person name="Nelson K.E."/>
        </authorList>
    </citation>
    <scope>NUCLEOTIDE SEQUENCE [LARGE SCALE GENOMIC DNA]</scope>
    <source>
        <strain evidence="3 4">F0068</strain>
    </source>
</reference>
<evidence type="ECO:0000256" key="2">
    <source>
        <dbReference type="SAM" id="Phobius"/>
    </source>
</evidence>
<evidence type="ECO:0000313" key="3">
    <source>
        <dbReference type="EMBL" id="ERK03320.1"/>
    </source>
</evidence>
<evidence type="ECO:0000313" key="4">
    <source>
        <dbReference type="Proteomes" id="UP000016600"/>
    </source>
</evidence>
<dbReference type="RefSeq" id="WP_021583466.1">
    <property type="nucleotide sequence ID" value="NZ_AWET01000011.1"/>
</dbReference>
<keyword evidence="1" id="KW-0175">Coiled coil</keyword>